<dbReference type="Pfam" id="PF02604">
    <property type="entry name" value="PhdYeFM_antitox"/>
    <property type="match status" value="1"/>
</dbReference>
<protein>
    <recommendedName>
        <fullName evidence="2">Antitoxin</fullName>
    </recommendedName>
</protein>
<gene>
    <name evidence="3" type="ORF">THSYN_28060</name>
</gene>
<dbReference type="OrthoDB" id="9809157at2"/>
<evidence type="ECO:0000256" key="1">
    <source>
        <dbReference type="ARBA" id="ARBA00009981"/>
    </source>
</evidence>
<proteinExistence type="inferred from homology"/>
<sequence length="99" mass="10802">MANLSVAEDIIPIGEFKTQASRLLRQVSQTARPLVITQNGRPAGVLLSPTEYDRLCSRERLLESIAAGIADADRGRLMDADTLRGRLATRRVDSGVDQP</sequence>
<name>A0A2K8UFU2_9GAMM</name>
<evidence type="ECO:0000313" key="3">
    <source>
        <dbReference type="EMBL" id="AUB84412.1"/>
    </source>
</evidence>
<comment type="function">
    <text evidence="2">Antitoxin component of a type II toxin-antitoxin (TA) system.</text>
</comment>
<dbReference type="InterPro" id="IPR036165">
    <property type="entry name" value="YefM-like_sf"/>
</dbReference>
<dbReference type="Gene3D" id="3.40.1620.10">
    <property type="entry name" value="YefM-like domain"/>
    <property type="match status" value="1"/>
</dbReference>
<dbReference type="Proteomes" id="UP000232638">
    <property type="component" value="Chromosome"/>
</dbReference>
<reference evidence="3 4" key="1">
    <citation type="submission" date="2017-03" db="EMBL/GenBank/DDBJ databases">
        <title>Complete genome sequence of Candidatus 'Thiodictyon syntrophicum' sp. nov. strain Cad16T, a photolithoautotroph purple sulfur bacterium isolated from an alpine meromictic lake.</title>
        <authorList>
            <person name="Luedin S.M."/>
            <person name="Pothier J.F."/>
            <person name="Danza F."/>
            <person name="Storelli N."/>
            <person name="Wittwer M."/>
            <person name="Tonolla M."/>
        </authorList>
    </citation>
    <scope>NUCLEOTIDE SEQUENCE [LARGE SCALE GENOMIC DNA]</scope>
    <source>
        <strain evidence="3 4">Cad16T</strain>
    </source>
</reference>
<organism evidence="3 4">
    <name type="scientific">Candidatus Thiodictyon syntrophicum</name>
    <dbReference type="NCBI Taxonomy" id="1166950"/>
    <lineage>
        <taxon>Bacteria</taxon>
        <taxon>Pseudomonadati</taxon>
        <taxon>Pseudomonadota</taxon>
        <taxon>Gammaproteobacteria</taxon>
        <taxon>Chromatiales</taxon>
        <taxon>Chromatiaceae</taxon>
        <taxon>Thiodictyon</taxon>
    </lineage>
</organism>
<keyword evidence="4" id="KW-1185">Reference proteome</keyword>
<comment type="similarity">
    <text evidence="1 2">Belongs to the phD/YefM antitoxin family.</text>
</comment>
<dbReference type="RefSeq" id="WP_100922068.1">
    <property type="nucleotide sequence ID" value="NZ_CP020370.1"/>
</dbReference>
<evidence type="ECO:0000256" key="2">
    <source>
        <dbReference type="RuleBase" id="RU362080"/>
    </source>
</evidence>
<dbReference type="EMBL" id="CP020370">
    <property type="protein sequence ID" value="AUB84412.1"/>
    <property type="molecule type" value="Genomic_DNA"/>
</dbReference>
<accession>A0A2K8UFU2</accession>
<dbReference type="KEGG" id="tsy:THSYN_28060"/>
<dbReference type="PANTHER" id="PTHR33713">
    <property type="entry name" value="ANTITOXIN YAFN-RELATED"/>
    <property type="match status" value="1"/>
</dbReference>
<dbReference type="InterPro" id="IPR006442">
    <property type="entry name" value="Antitoxin_Phd/YefM"/>
</dbReference>
<dbReference type="PANTHER" id="PTHR33713:SF10">
    <property type="entry name" value="ANTITOXIN YAFN"/>
    <property type="match status" value="1"/>
</dbReference>
<evidence type="ECO:0000313" key="4">
    <source>
        <dbReference type="Proteomes" id="UP000232638"/>
    </source>
</evidence>
<dbReference type="NCBIfam" id="TIGR01552">
    <property type="entry name" value="phd_fam"/>
    <property type="match status" value="1"/>
</dbReference>
<dbReference type="SUPFAM" id="SSF143120">
    <property type="entry name" value="YefM-like"/>
    <property type="match status" value="1"/>
</dbReference>
<dbReference type="InterPro" id="IPR051405">
    <property type="entry name" value="phD/YefM_antitoxin"/>
</dbReference>
<dbReference type="AlphaFoldDB" id="A0A2K8UFU2"/>